<reference evidence="2" key="1">
    <citation type="journal article" date="2023" name="Mol. Biol. Evol.">
        <title>Third-Generation Sequencing Reveals the Adaptive Role of the Epigenome in Three Deep-Sea Polychaetes.</title>
        <authorList>
            <person name="Perez M."/>
            <person name="Aroh O."/>
            <person name="Sun Y."/>
            <person name="Lan Y."/>
            <person name="Juniper S.K."/>
            <person name="Young C.R."/>
            <person name="Angers B."/>
            <person name="Qian P.Y."/>
        </authorList>
    </citation>
    <scope>NUCLEOTIDE SEQUENCE</scope>
    <source>
        <strain evidence="2">P08H-3</strain>
    </source>
</reference>
<feature type="compositionally biased region" description="Polar residues" evidence="1">
    <location>
        <begin position="37"/>
        <end position="52"/>
    </location>
</feature>
<sequence>MGTDSHQVLHQPPSPTPATKSYISHQVLHQPPGPTPATRSYTSHQAGSTPATKQVLHQPPGPTPTTKSYTNHQVLHQRPSPISATKSYTSHQVLHQPQGPTPTTKSYTNHQRLQMNLIMSHYKLQEALYCNLASQSNIYCLTKFVMPCGVHKILVASLQGEVISLKFQKTKPISREVHFTYIPGDAEIVSIDAFSTFSKKHNDVGIQIGISFIKHTDGHRYNYLNIYSEWEKEASFDLDRIARIIFQPDGPETVFLLSGGDQKIHLFREVEDQNLQMYVFSEEDAEEFFPEFVDLPSSVACMQCQYMEGGERITLLGCLDGTIRVSTVKAANPEIIKQWTIQHDSPITALHLFNLQAKVTPPDFINQLFDEDEENLCPEEHQYNLLVASALEKTVVYRDLLNQGLAAPLVLPGSDNYDSILCALVADLDFDGQNEILLGSYGQELLAYKFHPHKCSPEIEIYKNISPNKPKADHLFSTPLKEESGDRLERTKSGSLDGQLPSPVHSVSMPLLHPSIDPEDGQTGHVFNDSEADSSSLSEGEFKLEWQRTFPDPVLAMDVLDITGDGLNEIIVVSQKGVHILQHKLPEVAKLCMERLQQAQAMLQQNIEDDAFQQLLTENIDVS</sequence>
<name>A0AAD9J6F5_9ANNE</name>
<evidence type="ECO:0008006" key="4">
    <source>
        <dbReference type="Google" id="ProtNLM"/>
    </source>
</evidence>
<feature type="region of interest" description="Disordered" evidence="1">
    <location>
        <begin position="473"/>
        <end position="500"/>
    </location>
</feature>
<accession>A0AAD9J6F5</accession>
<dbReference type="GO" id="GO:0030027">
    <property type="term" value="C:lamellipodium"/>
    <property type="evidence" value="ECO:0007669"/>
    <property type="project" value="TreeGrafter"/>
</dbReference>
<evidence type="ECO:0000313" key="2">
    <source>
        <dbReference type="EMBL" id="KAK2147346.1"/>
    </source>
</evidence>
<dbReference type="PANTHER" id="PTHR15435">
    <property type="entry name" value="KICSTOR COMPLEX PROTEIN KAPTIN"/>
    <property type="match status" value="1"/>
</dbReference>
<protein>
    <recommendedName>
        <fullName evidence="4">Kaptin</fullName>
    </recommendedName>
</protein>
<proteinExistence type="predicted"/>
<dbReference type="GO" id="GO:0034198">
    <property type="term" value="P:cellular response to amino acid starvation"/>
    <property type="evidence" value="ECO:0007669"/>
    <property type="project" value="TreeGrafter"/>
</dbReference>
<dbReference type="Proteomes" id="UP001208570">
    <property type="component" value="Unassembled WGS sequence"/>
</dbReference>
<dbReference type="AlphaFoldDB" id="A0AAD9J6F5"/>
<feature type="compositionally biased region" description="Polar residues" evidence="1">
    <location>
        <begin position="64"/>
        <end position="95"/>
    </location>
</feature>
<feature type="region of interest" description="Disordered" evidence="1">
    <location>
        <begin position="1"/>
        <end position="20"/>
    </location>
</feature>
<dbReference type="GO" id="GO:0015629">
    <property type="term" value="C:actin cytoskeleton"/>
    <property type="evidence" value="ECO:0007669"/>
    <property type="project" value="InterPro"/>
</dbReference>
<gene>
    <name evidence="2" type="ORF">LSH36_557g00086</name>
</gene>
<dbReference type="SUPFAM" id="SSF50978">
    <property type="entry name" value="WD40 repeat-like"/>
    <property type="match status" value="1"/>
</dbReference>
<organism evidence="2 3">
    <name type="scientific">Paralvinella palmiformis</name>
    <dbReference type="NCBI Taxonomy" id="53620"/>
    <lineage>
        <taxon>Eukaryota</taxon>
        <taxon>Metazoa</taxon>
        <taxon>Spiralia</taxon>
        <taxon>Lophotrochozoa</taxon>
        <taxon>Annelida</taxon>
        <taxon>Polychaeta</taxon>
        <taxon>Sedentaria</taxon>
        <taxon>Canalipalpata</taxon>
        <taxon>Terebellida</taxon>
        <taxon>Terebelliformia</taxon>
        <taxon>Alvinellidae</taxon>
        <taxon>Paralvinella</taxon>
    </lineage>
</organism>
<dbReference type="EMBL" id="JAODUP010000557">
    <property type="protein sequence ID" value="KAK2147346.1"/>
    <property type="molecule type" value="Genomic_DNA"/>
</dbReference>
<feature type="region of interest" description="Disordered" evidence="1">
    <location>
        <begin position="26"/>
        <end position="107"/>
    </location>
</feature>
<comment type="caution">
    <text evidence="2">The sequence shown here is derived from an EMBL/GenBank/DDBJ whole genome shotgun (WGS) entry which is preliminary data.</text>
</comment>
<evidence type="ECO:0000313" key="3">
    <source>
        <dbReference type="Proteomes" id="UP001208570"/>
    </source>
</evidence>
<dbReference type="GO" id="GO:0051015">
    <property type="term" value="F:actin filament binding"/>
    <property type="evidence" value="ECO:0007669"/>
    <property type="project" value="TreeGrafter"/>
</dbReference>
<keyword evidence="3" id="KW-1185">Reference proteome</keyword>
<dbReference type="PANTHER" id="PTHR15435:SF2">
    <property type="entry name" value="KICSTOR COMPLEX PROTEIN KAPTIN"/>
    <property type="match status" value="1"/>
</dbReference>
<dbReference type="InterPro" id="IPR036322">
    <property type="entry name" value="WD40_repeat_dom_sf"/>
</dbReference>
<dbReference type="GO" id="GO:1904262">
    <property type="term" value="P:negative regulation of TORC1 signaling"/>
    <property type="evidence" value="ECO:0007669"/>
    <property type="project" value="TreeGrafter"/>
</dbReference>
<evidence type="ECO:0000256" key="1">
    <source>
        <dbReference type="SAM" id="MobiDB-lite"/>
    </source>
</evidence>
<dbReference type="InterPro" id="IPR029982">
    <property type="entry name" value="Kptn"/>
</dbReference>
<feature type="compositionally biased region" description="Basic and acidic residues" evidence="1">
    <location>
        <begin position="473"/>
        <end position="492"/>
    </location>
</feature>
<dbReference type="GO" id="GO:0007015">
    <property type="term" value="P:actin filament organization"/>
    <property type="evidence" value="ECO:0007669"/>
    <property type="project" value="InterPro"/>
</dbReference>